<keyword evidence="12" id="KW-1185">Reference proteome</keyword>
<comment type="subcellular location">
    <subcellularLocation>
        <location evidence="1">Mitochondrion membrane</location>
        <topology evidence="1">Multi-pass membrane protein</topology>
    </subcellularLocation>
</comment>
<dbReference type="GO" id="GO:0031966">
    <property type="term" value="C:mitochondrial membrane"/>
    <property type="evidence" value="ECO:0007669"/>
    <property type="project" value="UniProtKB-SubCell"/>
</dbReference>
<dbReference type="KEGG" id="tpf:TPHA_0A03660"/>
<dbReference type="FunFam" id="1.50.40.10:FF:000163">
    <property type="entry name" value="Mitochondrial carrier protein"/>
    <property type="match status" value="1"/>
</dbReference>
<proteinExistence type="inferred from homology"/>
<keyword evidence="7" id="KW-0496">Mitochondrion</keyword>
<dbReference type="InterPro" id="IPR018108">
    <property type="entry name" value="MCP_transmembrane"/>
</dbReference>
<name>G8BNG4_TETPH</name>
<feature type="repeat" description="Solcar" evidence="9">
    <location>
        <begin position="221"/>
        <end position="309"/>
    </location>
</feature>
<dbReference type="InterPro" id="IPR023395">
    <property type="entry name" value="MCP_dom_sf"/>
</dbReference>
<keyword evidence="4 9" id="KW-0812">Transmembrane</keyword>
<dbReference type="PANTHER" id="PTHR45624">
    <property type="entry name" value="MITOCHONDRIAL BASIC AMINO ACIDS TRANSPORTER-RELATED"/>
    <property type="match status" value="1"/>
</dbReference>
<dbReference type="EMBL" id="HE612856">
    <property type="protein sequence ID" value="CCE61442.1"/>
    <property type="molecule type" value="Genomic_DNA"/>
</dbReference>
<dbReference type="GO" id="GO:1990575">
    <property type="term" value="P:mitochondrial L-ornithine transmembrane transport"/>
    <property type="evidence" value="ECO:0007669"/>
    <property type="project" value="TreeGrafter"/>
</dbReference>
<evidence type="ECO:0000256" key="9">
    <source>
        <dbReference type="PROSITE-ProRule" id="PRU00282"/>
    </source>
</evidence>
<evidence type="ECO:0000313" key="12">
    <source>
        <dbReference type="Proteomes" id="UP000005666"/>
    </source>
</evidence>
<sequence length="311" mass="34531">MSDEAGSSVFLEDETHQYNHDSLRIVKDLFAGTTGGIAQVLVGQPFDTTKVRLQTSTAEDITTMKVIKDLVKHEGLKGFYKGTLTPLIGVGACVSVQFGVNEYMKRLLKTYNKTYKGIDSKILSLPQYYACGLTGGLVNSFLSSPIEHIRIRLQIQKNSGKNAEFSGPLDCIKKLLKQKQLMRGLPVMMVRAGHGLGVYFLVYEALIANQIKKKSINREDIKSWRLCLYGATAGTLLWIAVYPIDVIKSIIQSDNLKSPKYGTSLFKVGRQLYLKEGLPVFFKGLLPTMLRATPANAVTFTVFETSMRLMG</sequence>
<dbReference type="AlphaFoldDB" id="G8BNG4"/>
<dbReference type="eggNOG" id="KOG0758">
    <property type="taxonomic scope" value="Eukaryota"/>
</dbReference>
<keyword evidence="3 10" id="KW-0813">Transport</keyword>
<evidence type="ECO:0000313" key="11">
    <source>
        <dbReference type="EMBL" id="CCE61442.1"/>
    </source>
</evidence>
<protein>
    <recommendedName>
        <fullName evidence="13">Carrier protein YMC1, mitochondrial</fullName>
    </recommendedName>
</protein>
<dbReference type="Gene3D" id="1.50.40.10">
    <property type="entry name" value="Mitochondrial carrier domain"/>
    <property type="match status" value="1"/>
</dbReference>
<evidence type="ECO:0000256" key="1">
    <source>
        <dbReference type="ARBA" id="ARBA00004225"/>
    </source>
</evidence>
<feature type="repeat" description="Solcar" evidence="9">
    <location>
        <begin position="123"/>
        <end position="209"/>
    </location>
</feature>
<dbReference type="OrthoDB" id="409586at2759"/>
<dbReference type="RefSeq" id="XP_003683876.1">
    <property type="nucleotide sequence ID" value="XM_003683828.1"/>
</dbReference>
<feature type="repeat" description="Solcar" evidence="9">
    <location>
        <begin position="23"/>
        <end position="107"/>
    </location>
</feature>
<organism evidence="11 12">
    <name type="scientific">Tetrapisispora phaffii (strain ATCC 24235 / CBS 4417 / NBRC 1672 / NRRL Y-8282 / UCD 70-5)</name>
    <name type="common">Yeast</name>
    <name type="synonym">Fabospora phaffii</name>
    <dbReference type="NCBI Taxonomy" id="1071381"/>
    <lineage>
        <taxon>Eukaryota</taxon>
        <taxon>Fungi</taxon>
        <taxon>Dikarya</taxon>
        <taxon>Ascomycota</taxon>
        <taxon>Saccharomycotina</taxon>
        <taxon>Saccharomycetes</taxon>
        <taxon>Saccharomycetales</taxon>
        <taxon>Saccharomycetaceae</taxon>
        <taxon>Tetrapisispora</taxon>
    </lineage>
</organism>
<dbReference type="Proteomes" id="UP000005666">
    <property type="component" value="Chromosome 1"/>
</dbReference>
<evidence type="ECO:0000256" key="3">
    <source>
        <dbReference type="ARBA" id="ARBA00022448"/>
    </source>
</evidence>
<dbReference type="SUPFAM" id="SSF103506">
    <property type="entry name" value="Mitochondrial carrier"/>
    <property type="match status" value="1"/>
</dbReference>
<evidence type="ECO:0000256" key="4">
    <source>
        <dbReference type="ARBA" id="ARBA00022692"/>
    </source>
</evidence>
<gene>
    <name evidence="11" type="primary">TPHA0A03660</name>
    <name evidence="11" type="ordered locus">TPHA_0A03660</name>
</gene>
<dbReference type="PANTHER" id="PTHR45624:SF51">
    <property type="entry name" value="CARRIER PROTEIN YMC2, MITOCHONDRIAL-RELATED"/>
    <property type="match status" value="1"/>
</dbReference>
<keyword evidence="6" id="KW-1133">Transmembrane helix</keyword>
<dbReference type="GeneID" id="11532782"/>
<dbReference type="GO" id="GO:0000064">
    <property type="term" value="F:L-ornithine transmembrane transporter activity"/>
    <property type="evidence" value="ECO:0007669"/>
    <property type="project" value="TreeGrafter"/>
</dbReference>
<dbReference type="Pfam" id="PF00153">
    <property type="entry name" value="Mito_carr"/>
    <property type="match status" value="3"/>
</dbReference>
<evidence type="ECO:0000256" key="10">
    <source>
        <dbReference type="RuleBase" id="RU000488"/>
    </source>
</evidence>
<evidence type="ECO:0000256" key="5">
    <source>
        <dbReference type="ARBA" id="ARBA00022737"/>
    </source>
</evidence>
<evidence type="ECO:0008006" key="13">
    <source>
        <dbReference type="Google" id="ProtNLM"/>
    </source>
</evidence>
<accession>G8BNG4</accession>
<dbReference type="PROSITE" id="PS50920">
    <property type="entry name" value="SOLCAR"/>
    <property type="match status" value="3"/>
</dbReference>
<dbReference type="InterPro" id="IPR050567">
    <property type="entry name" value="Mitochondrial_Carrier"/>
</dbReference>
<evidence type="ECO:0000256" key="7">
    <source>
        <dbReference type="ARBA" id="ARBA00023128"/>
    </source>
</evidence>
<keyword evidence="5" id="KW-0677">Repeat</keyword>
<reference evidence="11 12" key="1">
    <citation type="journal article" date="2011" name="Proc. Natl. Acad. Sci. U.S.A.">
        <title>Evolutionary erosion of yeast sex chromosomes by mating-type switching accidents.</title>
        <authorList>
            <person name="Gordon J.L."/>
            <person name="Armisen D."/>
            <person name="Proux-Wera E."/>
            <person name="Oheigeartaigh S.S."/>
            <person name="Byrne K.P."/>
            <person name="Wolfe K.H."/>
        </authorList>
    </citation>
    <scope>NUCLEOTIDE SEQUENCE [LARGE SCALE GENOMIC DNA]</scope>
    <source>
        <strain evidence="12">ATCC 24235 / CBS 4417 / NBRC 1672 / NRRL Y-8282 / UCD 70-5</strain>
    </source>
</reference>
<evidence type="ECO:0000256" key="2">
    <source>
        <dbReference type="ARBA" id="ARBA00006375"/>
    </source>
</evidence>
<dbReference type="HOGENOM" id="CLU_015166_16_2_1"/>
<keyword evidence="8 9" id="KW-0472">Membrane</keyword>
<evidence type="ECO:0000256" key="8">
    <source>
        <dbReference type="ARBA" id="ARBA00023136"/>
    </source>
</evidence>
<dbReference type="OMA" id="HICRLRY"/>
<evidence type="ECO:0000256" key="6">
    <source>
        <dbReference type="ARBA" id="ARBA00022989"/>
    </source>
</evidence>
<comment type="similarity">
    <text evidence="2 10">Belongs to the mitochondrial carrier (TC 2.A.29) family.</text>
</comment>